<accession>S8AMA0</accession>
<protein>
    <submittedName>
        <fullName evidence="1">Uncharacterized protein</fullName>
    </submittedName>
</protein>
<dbReference type="STRING" id="1284197.S8AMA0"/>
<dbReference type="HOGENOM" id="CLU_1602659_0_0_1"/>
<dbReference type="InterPro" id="IPR008949">
    <property type="entry name" value="Isoprenoid_synthase_dom_sf"/>
</dbReference>
<dbReference type="Proteomes" id="UP000015100">
    <property type="component" value="Unassembled WGS sequence"/>
</dbReference>
<evidence type="ECO:0000313" key="1">
    <source>
        <dbReference type="EMBL" id="EPS42231.1"/>
    </source>
</evidence>
<organism evidence="1 2">
    <name type="scientific">Dactylellina haptotyla (strain CBS 200.50)</name>
    <name type="common">Nematode-trapping fungus</name>
    <name type="synonym">Monacrosporium haptotylum</name>
    <dbReference type="NCBI Taxonomy" id="1284197"/>
    <lineage>
        <taxon>Eukaryota</taxon>
        <taxon>Fungi</taxon>
        <taxon>Dikarya</taxon>
        <taxon>Ascomycota</taxon>
        <taxon>Pezizomycotina</taxon>
        <taxon>Orbiliomycetes</taxon>
        <taxon>Orbiliales</taxon>
        <taxon>Orbiliaceae</taxon>
        <taxon>Dactylellina</taxon>
    </lineage>
</organism>
<dbReference type="EMBL" id="AQGS01000127">
    <property type="protein sequence ID" value="EPS42231.1"/>
    <property type="molecule type" value="Genomic_DNA"/>
</dbReference>
<name>S8AMA0_DACHA</name>
<proteinExistence type="predicted"/>
<dbReference type="AlphaFoldDB" id="S8AMA0"/>
<dbReference type="Gene3D" id="1.10.600.10">
    <property type="entry name" value="Farnesyl Diphosphate Synthase"/>
    <property type="match status" value="1"/>
</dbReference>
<evidence type="ECO:0000313" key="2">
    <source>
        <dbReference type="Proteomes" id="UP000015100"/>
    </source>
</evidence>
<sequence>MALIPALIPYKHSHAVPDEFLKGYFSKLDVRIHHHSDEEMKEVLGMYQDWVDRGGGAYRLSIVPRLGGIMSLTMPEADPKKLIDFSASCTFAMLEDDLYDGDMFVPEKADCSVPNSDNSDLRKKSRIILNQMKSKLFVELLKKMRHKFDMSRPTRNGLVRVPRPKI</sequence>
<keyword evidence="2" id="KW-1185">Reference proteome</keyword>
<dbReference type="SUPFAM" id="SSF48576">
    <property type="entry name" value="Terpenoid synthases"/>
    <property type="match status" value="1"/>
</dbReference>
<gene>
    <name evidence="1" type="ORF">H072_3793</name>
</gene>
<reference evidence="1 2" key="1">
    <citation type="journal article" date="2013" name="PLoS Genet.">
        <title>Genomic mechanisms accounting for the adaptation to parasitism in nematode-trapping fungi.</title>
        <authorList>
            <person name="Meerupati T."/>
            <person name="Andersson K.M."/>
            <person name="Friman E."/>
            <person name="Kumar D."/>
            <person name="Tunlid A."/>
            <person name="Ahren D."/>
        </authorList>
    </citation>
    <scope>NUCLEOTIDE SEQUENCE [LARGE SCALE GENOMIC DNA]</scope>
    <source>
        <strain evidence="1 2">CBS 200.50</strain>
    </source>
</reference>
<reference evidence="2" key="2">
    <citation type="submission" date="2013-04" db="EMBL/GenBank/DDBJ databases">
        <title>Genomic mechanisms accounting for the adaptation to parasitism in nematode-trapping fungi.</title>
        <authorList>
            <person name="Ahren D.G."/>
        </authorList>
    </citation>
    <scope>NUCLEOTIDE SEQUENCE [LARGE SCALE GENOMIC DNA]</scope>
    <source>
        <strain evidence="2">CBS 200.50</strain>
    </source>
</reference>
<comment type="caution">
    <text evidence="1">The sequence shown here is derived from an EMBL/GenBank/DDBJ whole genome shotgun (WGS) entry which is preliminary data.</text>
</comment>